<name>A0A139N1F9_STRCR</name>
<dbReference type="PANTHER" id="PTHR10204">
    <property type="entry name" value="NAD P H OXIDOREDUCTASE-RELATED"/>
    <property type="match status" value="1"/>
</dbReference>
<dbReference type="SUPFAM" id="SSF52218">
    <property type="entry name" value="Flavoproteins"/>
    <property type="match status" value="1"/>
</dbReference>
<dbReference type="RefSeq" id="WP_061422707.1">
    <property type="nucleotide sequence ID" value="NZ_KQ969062.1"/>
</dbReference>
<dbReference type="InterPro" id="IPR029039">
    <property type="entry name" value="Flavoprotein-like_sf"/>
</dbReference>
<organism evidence="4 5">
    <name type="scientific">Streptococcus cristatus</name>
    <dbReference type="NCBI Taxonomy" id="45634"/>
    <lineage>
        <taxon>Bacteria</taxon>
        <taxon>Bacillati</taxon>
        <taxon>Bacillota</taxon>
        <taxon>Bacilli</taxon>
        <taxon>Lactobacillales</taxon>
        <taxon>Streptococcaceae</taxon>
        <taxon>Streptococcus</taxon>
    </lineage>
</organism>
<dbReference type="GO" id="GO:0003955">
    <property type="term" value="F:NAD(P)H dehydrogenase (quinone) activity"/>
    <property type="evidence" value="ECO:0007669"/>
    <property type="project" value="TreeGrafter"/>
</dbReference>
<evidence type="ECO:0000313" key="5">
    <source>
        <dbReference type="Proteomes" id="UP000070377"/>
    </source>
</evidence>
<dbReference type="GO" id="GO:0005829">
    <property type="term" value="C:cytosol"/>
    <property type="evidence" value="ECO:0007669"/>
    <property type="project" value="TreeGrafter"/>
</dbReference>
<keyword evidence="2" id="KW-0560">Oxidoreductase</keyword>
<evidence type="ECO:0000256" key="1">
    <source>
        <dbReference type="ARBA" id="ARBA00006252"/>
    </source>
</evidence>
<reference evidence="4 5" key="1">
    <citation type="submission" date="2016-01" db="EMBL/GenBank/DDBJ databases">
        <title>Highly variable Streptococcus oralis are common among viridans streptococci isolated from primates.</title>
        <authorList>
            <person name="Denapaite D."/>
            <person name="Rieger M."/>
            <person name="Koendgen S."/>
            <person name="Brueckner R."/>
            <person name="Ochigava I."/>
            <person name="Kappeler P."/>
            <person name="Maetz-Rensing K."/>
            <person name="Leendertz F."/>
            <person name="Hakenbeck R."/>
        </authorList>
    </citation>
    <scope>NUCLEOTIDE SEQUENCE [LARGE SCALE GENOMIC DNA]</scope>
    <source>
        <strain evidence="4 5">DD08</strain>
    </source>
</reference>
<dbReference type="AlphaFoldDB" id="A0A139N1F9"/>
<dbReference type="Gene3D" id="3.40.50.360">
    <property type="match status" value="1"/>
</dbReference>
<evidence type="ECO:0000256" key="2">
    <source>
        <dbReference type="ARBA" id="ARBA00023002"/>
    </source>
</evidence>
<protein>
    <submittedName>
        <fullName evidence="4">NAD(P)H dehydrogenase, quinone family</fullName>
    </submittedName>
</protein>
<comment type="caution">
    <text evidence="4">The sequence shown here is derived from an EMBL/GenBank/DDBJ whole genome shotgun (WGS) entry which is preliminary data.</text>
</comment>
<dbReference type="PANTHER" id="PTHR10204:SF34">
    <property type="entry name" value="NAD(P)H DEHYDROGENASE [QUINONE] 1 ISOFORM 1"/>
    <property type="match status" value="1"/>
</dbReference>
<dbReference type="InterPro" id="IPR051545">
    <property type="entry name" value="NAD(P)H_dehydrogenase_qn"/>
</dbReference>
<proteinExistence type="inferred from homology"/>
<dbReference type="Pfam" id="PF02525">
    <property type="entry name" value="Flavodoxin_2"/>
    <property type="match status" value="1"/>
</dbReference>
<comment type="similarity">
    <text evidence="1">Belongs to the NAD(P)H dehydrogenase (quinone) family.</text>
</comment>
<dbReference type="EMBL" id="LQRD01000036">
    <property type="protein sequence ID" value="KXT69848.1"/>
    <property type="molecule type" value="Genomic_DNA"/>
</dbReference>
<dbReference type="Proteomes" id="UP000070377">
    <property type="component" value="Unassembled WGS sequence"/>
</dbReference>
<feature type="domain" description="Flavodoxin-like fold" evidence="3">
    <location>
        <begin position="1"/>
        <end position="202"/>
    </location>
</feature>
<dbReference type="InterPro" id="IPR003680">
    <property type="entry name" value="Flavodoxin_fold"/>
</dbReference>
<evidence type="ECO:0000259" key="3">
    <source>
        <dbReference type="Pfam" id="PF02525"/>
    </source>
</evidence>
<evidence type="ECO:0000313" key="4">
    <source>
        <dbReference type="EMBL" id="KXT69848.1"/>
    </source>
</evidence>
<gene>
    <name evidence="4" type="ORF">SCRDD08_01031</name>
</gene>
<dbReference type="STRING" id="45634.SCRDD08_01031"/>
<sequence length="207" mass="24064">MKILVINGHPDKESYCQAIFQTIVDNIDLSRHELEVINLNEENFDPVLRYGYRKRMKEDLFILRSQKLIQWADHFIFVYPIWWSSMPSLLKGWIDRVFTPGIAYSANHQGNFFWNYVTGKQFKKLLKGKTADIYVTSDAPTNWYKMFSGLISIPDSYGIAVLKNAVLNHCGVKTRRTSVFGQVAQNTTTAIDRQKYLKKVSNQINKM</sequence>
<dbReference type="PATRIC" id="fig|45634.12.peg.1076"/>
<accession>A0A139N1F9</accession>